<dbReference type="EMBL" id="JAALHA020000016">
    <property type="protein sequence ID" value="MDR9898182.1"/>
    <property type="molecule type" value="Genomic_DNA"/>
</dbReference>
<dbReference type="NCBIfam" id="TIGR00229">
    <property type="entry name" value="sensory_box"/>
    <property type="match status" value="1"/>
</dbReference>
<dbReference type="Pfam" id="PF03705">
    <property type="entry name" value="CheR_N"/>
    <property type="match status" value="1"/>
</dbReference>
<dbReference type="Gene3D" id="1.20.1480.30">
    <property type="entry name" value="Designed four-helix bundle protein"/>
    <property type="match status" value="1"/>
</dbReference>
<dbReference type="PROSITE" id="PS50123">
    <property type="entry name" value="CHER"/>
    <property type="match status" value="1"/>
</dbReference>
<dbReference type="InterPro" id="IPR022642">
    <property type="entry name" value="CheR_C"/>
</dbReference>
<gene>
    <name evidence="9" type="ORF">G7B40_026995</name>
</gene>
<evidence type="ECO:0000256" key="6">
    <source>
        <dbReference type="SAM" id="Coils"/>
    </source>
</evidence>
<dbReference type="Pfam" id="PF13596">
    <property type="entry name" value="PAS_10"/>
    <property type="match status" value="1"/>
</dbReference>
<evidence type="ECO:0000256" key="2">
    <source>
        <dbReference type="ARBA" id="ARBA00012534"/>
    </source>
</evidence>
<comment type="caution">
    <text evidence="9">The sequence shown here is derived from an EMBL/GenBank/DDBJ whole genome shotgun (WGS) entry which is preliminary data.</text>
</comment>
<sequence>MTSKETNPELENLLEYIKANRGFDFKNYKRTSLSRRIGKRMQFLGLESYSEFLDYLEVHPDEFVKLFNIILINVTAFFRDPEAWQYVANEIMPRIVAQKHPNKPIRVWSAGCASGEETYSVAMLLAEALGMEQYSSRVKVFATDVDVEALNHARQGNYSVKDVQGVPHNLLEKYFEQVNGVYTVQKELRRCVIFGRHNLAQDAPISRIDLLICRNTLIYLNTETQSKILDRFHFALNDAGFLFLGKAEMLFTRNHYFIPIDLRLRVFTKNSHGDMRDLLFNMVQLQNQQPALEMEDQVWIHEAAFEIDPVAQIVVDLNNSVLLANFQAQTLFNIHPKDLGRPLQELELFYRPVELGSGIEQVHKSCRAVTLKDIEWFKSERELRYFDVQILPLLKGNTKNLLGVKIIFDDVTCFNQLQEDLVNTNQELETAYEELQSTVEELETTNEELQSTVEELETTNEELQSTNEELETMNEELQSTNEELQSINEELRHRSDELNRVNSFFESILTSLRAGVVVLSSDLLILIWNRKARDLWGLHSDEVVLQHFFSLDIGLPLEPLRQPIQAIITREQQFYQVVLNARNRRGKAVLCQITCTPLIATGLEIQGVILLMEEHEQDNEPFSAND</sequence>
<dbReference type="EC" id="2.1.1.80" evidence="2"/>
<dbReference type="InterPro" id="IPR036804">
    <property type="entry name" value="CheR_N_sf"/>
</dbReference>
<feature type="domain" description="PAS" evidence="7">
    <location>
        <begin position="501"/>
        <end position="544"/>
    </location>
</feature>
<dbReference type="GO" id="GO:0006355">
    <property type="term" value="P:regulation of DNA-templated transcription"/>
    <property type="evidence" value="ECO:0007669"/>
    <property type="project" value="InterPro"/>
</dbReference>
<keyword evidence="4" id="KW-0808">Transferase</keyword>
<organism evidence="9 10">
    <name type="scientific">Aetokthonos hydrillicola Thurmond2011</name>
    <dbReference type="NCBI Taxonomy" id="2712845"/>
    <lineage>
        <taxon>Bacteria</taxon>
        <taxon>Bacillati</taxon>
        <taxon>Cyanobacteriota</taxon>
        <taxon>Cyanophyceae</taxon>
        <taxon>Nostocales</taxon>
        <taxon>Hapalosiphonaceae</taxon>
        <taxon>Aetokthonos</taxon>
    </lineage>
</organism>
<dbReference type="SMART" id="SM00138">
    <property type="entry name" value="MeTrc"/>
    <property type="match status" value="1"/>
</dbReference>
<proteinExistence type="predicted"/>
<comment type="catalytic activity">
    <reaction evidence="1">
        <text>L-glutamyl-[protein] + S-adenosyl-L-methionine = [protein]-L-glutamate 5-O-methyl ester + S-adenosyl-L-homocysteine</text>
        <dbReference type="Rhea" id="RHEA:24452"/>
        <dbReference type="Rhea" id="RHEA-COMP:10208"/>
        <dbReference type="Rhea" id="RHEA-COMP:10311"/>
        <dbReference type="ChEBI" id="CHEBI:29973"/>
        <dbReference type="ChEBI" id="CHEBI:57856"/>
        <dbReference type="ChEBI" id="CHEBI:59789"/>
        <dbReference type="ChEBI" id="CHEBI:82795"/>
        <dbReference type="EC" id="2.1.1.80"/>
    </reaction>
</comment>
<dbReference type="InterPro" id="IPR000014">
    <property type="entry name" value="PAS"/>
</dbReference>
<dbReference type="InterPro" id="IPR050903">
    <property type="entry name" value="Bact_Chemotaxis_MeTrfase"/>
</dbReference>
<dbReference type="Gene3D" id="3.40.50.150">
    <property type="entry name" value="Vaccinia Virus protein VP39"/>
    <property type="match status" value="1"/>
</dbReference>
<evidence type="ECO:0000256" key="5">
    <source>
        <dbReference type="ARBA" id="ARBA00022691"/>
    </source>
</evidence>
<evidence type="ECO:0000256" key="3">
    <source>
        <dbReference type="ARBA" id="ARBA00022603"/>
    </source>
</evidence>
<dbReference type="GO" id="GO:0032259">
    <property type="term" value="P:methylation"/>
    <property type="evidence" value="ECO:0007669"/>
    <property type="project" value="UniProtKB-KW"/>
</dbReference>
<dbReference type="Proteomes" id="UP000667802">
    <property type="component" value="Unassembled WGS sequence"/>
</dbReference>
<dbReference type="Pfam" id="PF00989">
    <property type="entry name" value="PAS"/>
    <property type="match status" value="1"/>
</dbReference>
<keyword evidence="3" id="KW-0489">Methyltransferase</keyword>
<evidence type="ECO:0000313" key="9">
    <source>
        <dbReference type="EMBL" id="MDR9898182.1"/>
    </source>
</evidence>
<reference evidence="10" key="1">
    <citation type="journal article" date="2021" name="Science">
        <title>Hunting the eagle killer: A cyanobacterial neurotoxin causes vacuolar myelinopathy.</title>
        <authorList>
            <person name="Breinlinger S."/>
            <person name="Phillips T.J."/>
            <person name="Haram B.N."/>
            <person name="Mares J."/>
            <person name="Martinez Yerena J.A."/>
            <person name="Hrouzek P."/>
            <person name="Sobotka R."/>
            <person name="Henderson W.M."/>
            <person name="Schmieder P."/>
            <person name="Williams S.M."/>
            <person name="Lauderdale J.D."/>
            <person name="Wilde H.D."/>
            <person name="Gerrin W."/>
            <person name="Kust A."/>
            <person name="Washington J.W."/>
            <person name="Wagner C."/>
            <person name="Geier B."/>
            <person name="Liebeke M."/>
            <person name="Enke H."/>
            <person name="Niedermeyer T.H.J."/>
            <person name="Wilde S.B."/>
        </authorList>
    </citation>
    <scope>NUCLEOTIDE SEQUENCE [LARGE SCALE GENOMIC DNA]</scope>
    <source>
        <strain evidence="10">Thurmond2011</strain>
    </source>
</reference>
<name>A0AAP5IDU0_9CYAN</name>
<dbReference type="Pfam" id="PF01739">
    <property type="entry name" value="CheR"/>
    <property type="match status" value="1"/>
</dbReference>
<dbReference type="RefSeq" id="WP_208352582.1">
    <property type="nucleotide sequence ID" value="NZ_JAALHA020000016.1"/>
</dbReference>
<dbReference type="CDD" id="cd00130">
    <property type="entry name" value="PAS"/>
    <property type="match status" value="1"/>
</dbReference>
<protein>
    <recommendedName>
        <fullName evidence="2">protein-glutamate O-methyltransferase</fullName>
        <ecNumber evidence="2">2.1.1.80</ecNumber>
    </recommendedName>
</protein>
<evidence type="ECO:0000256" key="4">
    <source>
        <dbReference type="ARBA" id="ARBA00022679"/>
    </source>
</evidence>
<evidence type="ECO:0000313" key="10">
    <source>
        <dbReference type="Proteomes" id="UP000667802"/>
    </source>
</evidence>
<dbReference type="SMART" id="SM00091">
    <property type="entry name" value="PAS"/>
    <property type="match status" value="1"/>
</dbReference>
<evidence type="ECO:0000259" key="8">
    <source>
        <dbReference type="PROSITE" id="PS50123"/>
    </source>
</evidence>
<dbReference type="InterPro" id="IPR029063">
    <property type="entry name" value="SAM-dependent_MTases_sf"/>
</dbReference>
<dbReference type="InterPro" id="IPR000780">
    <property type="entry name" value="CheR_MeTrfase"/>
</dbReference>
<dbReference type="InterPro" id="IPR013767">
    <property type="entry name" value="PAS_fold"/>
</dbReference>
<keyword evidence="10" id="KW-1185">Reference proteome</keyword>
<evidence type="ECO:0000259" key="7">
    <source>
        <dbReference type="PROSITE" id="PS50112"/>
    </source>
</evidence>
<dbReference type="PROSITE" id="PS50112">
    <property type="entry name" value="PAS"/>
    <property type="match status" value="1"/>
</dbReference>
<dbReference type="PRINTS" id="PR00996">
    <property type="entry name" value="CHERMTFRASE"/>
</dbReference>
<dbReference type="Gene3D" id="1.10.155.10">
    <property type="entry name" value="Chemotaxis receptor methyltransferase CheR, N-terminal domain"/>
    <property type="match status" value="1"/>
</dbReference>
<keyword evidence="6" id="KW-0175">Coiled coil</keyword>
<feature type="coiled-coil region" evidence="6">
    <location>
        <begin position="414"/>
        <end position="501"/>
    </location>
</feature>
<dbReference type="SUPFAM" id="SSF53335">
    <property type="entry name" value="S-adenosyl-L-methionine-dependent methyltransferases"/>
    <property type="match status" value="1"/>
</dbReference>
<dbReference type="InterPro" id="IPR035965">
    <property type="entry name" value="PAS-like_dom_sf"/>
</dbReference>
<dbReference type="PANTHER" id="PTHR24422:SF10">
    <property type="entry name" value="CHEMOTAXIS PROTEIN METHYLTRANSFERASE 2"/>
    <property type="match status" value="1"/>
</dbReference>
<dbReference type="PANTHER" id="PTHR24422">
    <property type="entry name" value="CHEMOTAXIS PROTEIN METHYLTRANSFERASE"/>
    <property type="match status" value="1"/>
</dbReference>
<dbReference type="SUPFAM" id="SSF90257">
    <property type="entry name" value="Myosin rod fragments"/>
    <property type="match status" value="1"/>
</dbReference>
<dbReference type="SUPFAM" id="SSF47757">
    <property type="entry name" value="Chemotaxis receptor methyltransferase CheR, N-terminal domain"/>
    <property type="match status" value="1"/>
</dbReference>
<feature type="domain" description="CheR-type methyltransferase" evidence="8">
    <location>
        <begin position="1"/>
        <end position="270"/>
    </location>
</feature>
<accession>A0AAP5IDU0</accession>
<dbReference type="InterPro" id="IPR022641">
    <property type="entry name" value="CheR_N"/>
</dbReference>
<evidence type="ECO:0000256" key="1">
    <source>
        <dbReference type="ARBA" id="ARBA00001541"/>
    </source>
</evidence>
<dbReference type="Gene3D" id="3.30.450.20">
    <property type="entry name" value="PAS domain"/>
    <property type="match status" value="2"/>
</dbReference>
<keyword evidence="5" id="KW-0949">S-adenosyl-L-methionine</keyword>
<dbReference type="GO" id="GO:0008983">
    <property type="term" value="F:protein-glutamate O-methyltransferase activity"/>
    <property type="evidence" value="ECO:0007669"/>
    <property type="project" value="UniProtKB-EC"/>
</dbReference>
<dbReference type="SUPFAM" id="SSF55785">
    <property type="entry name" value="PYP-like sensor domain (PAS domain)"/>
    <property type="match status" value="1"/>
</dbReference>
<dbReference type="AlphaFoldDB" id="A0AAP5IDU0"/>